<keyword evidence="3" id="KW-0808">Transferase</keyword>
<evidence type="ECO:0008006" key="10">
    <source>
        <dbReference type="Google" id="ProtNLM"/>
    </source>
</evidence>
<feature type="domain" description="Glycoside hydrolase family 65 central catalytic" evidence="6">
    <location>
        <begin position="269"/>
        <end position="610"/>
    </location>
</feature>
<dbReference type="PANTHER" id="PTHR11051">
    <property type="entry name" value="GLYCOSYL HYDROLASE-RELATED"/>
    <property type="match status" value="1"/>
</dbReference>
<dbReference type="GO" id="GO:0005975">
    <property type="term" value="P:carbohydrate metabolic process"/>
    <property type="evidence" value="ECO:0007669"/>
    <property type="project" value="InterPro"/>
</dbReference>
<dbReference type="InterPro" id="IPR037018">
    <property type="entry name" value="GH65_N"/>
</dbReference>
<dbReference type="SUPFAM" id="SSF74650">
    <property type="entry name" value="Galactose mutarotase-like"/>
    <property type="match status" value="1"/>
</dbReference>
<dbReference type="GO" id="GO:0016757">
    <property type="term" value="F:glycosyltransferase activity"/>
    <property type="evidence" value="ECO:0007669"/>
    <property type="project" value="UniProtKB-KW"/>
</dbReference>
<dbReference type="PANTHER" id="PTHR11051:SF8">
    <property type="entry name" value="PROTEIN-GLUCOSYLGALACTOSYLHYDROXYLYSINE GLUCOSIDASE"/>
    <property type="match status" value="1"/>
</dbReference>
<keyword evidence="9" id="KW-1185">Reference proteome</keyword>
<name>A0A6A0BB16_9LACT</name>
<reference evidence="8 9" key="1">
    <citation type="submission" date="2020-02" db="EMBL/GenBank/DDBJ databases">
        <title>Draft genome sequence of Lactococcus sp. Hs30E4-3.</title>
        <authorList>
            <person name="Noda S."/>
            <person name="Yuki M."/>
            <person name="Ohkuma M."/>
        </authorList>
    </citation>
    <scope>NUCLEOTIDE SEQUENCE [LARGE SCALE GENOMIC DNA]</scope>
    <source>
        <strain evidence="8 9">Hs30E4-3</strain>
    </source>
</reference>
<evidence type="ECO:0000256" key="5">
    <source>
        <dbReference type="PIRSR" id="PIRSR036289-51"/>
    </source>
</evidence>
<evidence type="ECO:0000259" key="6">
    <source>
        <dbReference type="Pfam" id="PF03632"/>
    </source>
</evidence>
<dbReference type="GO" id="GO:0030246">
    <property type="term" value="F:carbohydrate binding"/>
    <property type="evidence" value="ECO:0007669"/>
    <property type="project" value="InterPro"/>
</dbReference>
<evidence type="ECO:0000256" key="4">
    <source>
        <dbReference type="PIRSR" id="PIRSR036289-50"/>
    </source>
</evidence>
<dbReference type="EMBL" id="BLLI01000002">
    <property type="protein sequence ID" value="GFH41554.1"/>
    <property type="molecule type" value="Genomic_DNA"/>
</dbReference>
<evidence type="ECO:0000256" key="2">
    <source>
        <dbReference type="ARBA" id="ARBA00022676"/>
    </source>
</evidence>
<dbReference type="InterPro" id="IPR005195">
    <property type="entry name" value="Glyco_hydro_65_M"/>
</dbReference>
<dbReference type="Pfam" id="PF03636">
    <property type="entry name" value="Glyco_hydro_65N"/>
    <property type="match status" value="1"/>
</dbReference>
<dbReference type="PIRSF" id="PIRSF036289">
    <property type="entry name" value="Glycosyl_hydrolase_malt_phosph"/>
    <property type="match status" value="1"/>
</dbReference>
<dbReference type="SUPFAM" id="SSF48208">
    <property type="entry name" value="Six-hairpin glycosidases"/>
    <property type="match status" value="1"/>
</dbReference>
<feature type="binding site" evidence="5">
    <location>
        <begin position="303"/>
        <end position="304"/>
    </location>
    <ligand>
        <name>substrate</name>
    </ligand>
</feature>
<dbReference type="InterPro" id="IPR017045">
    <property type="entry name" value="Malt_Pase/Glycosyl_Hdrlase"/>
</dbReference>
<feature type="domain" description="Glycoside hydrolase family 65 N-terminal" evidence="7">
    <location>
        <begin position="17"/>
        <end position="159"/>
    </location>
</feature>
<comment type="caution">
    <text evidence="8">The sequence shown here is derived from an EMBL/GenBank/DDBJ whole genome shotgun (WGS) entry which is preliminary data.</text>
</comment>
<dbReference type="InterPro" id="IPR005196">
    <property type="entry name" value="Glyco_hydro_65_N"/>
</dbReference>
<protein>
    <recommendedName>
        <fullName evidence="10">Maltose phosphorylase</fullName>
    </recommendedName>
</protein>
<accession>A0A6A0BB16</accession>
<evidence type="ECO:0000256" key="1">
    <source>
        <dbReference type="ARBA" id="ARBA00006768"/>
    </source>
</evidence>
<dbReference type="Gene3D" id="1.50.10.10">
    <property type="match status" value="1"/>
</dbReference>
<feature type="binding site" evidence="5">
    <location>
        <begin position="525"/>
        <end position="526"/>
    </location>
    <ligand>
        <name>substrate</name>
    </ligand>
</feature>
<dbReference type="GO" id="GO:0004553">
    <property type="term" value="F:hydrolase activity, hydrolyzing O-glycosyl compounds"/>
    <property type="evidence" value="ECO:0007669"/>
    <property type="project" value="TreeGrafter"/>
</dbReference>
<sequence length="658" mass="74753">MTDFTLTLADLGNTSAQNIETLFAQANGILGVRASLPIPSTESSPGSFINGFYESHEIVYGENAYGYAKNHQTMVKLFDLRTIEIAIDGESEFSLLEQDLRLEMATGILSESYRYATKSGKKIQIDLESLASHANRAVYAQKISVTALNFSGAVKIGKKARHIKPEGISEFDPRLKESSADLQISGNRYRTKNSQLDLFVKFDDFDETLSLAESQTFTFTQLYHLSRLNDFSDVTYDTLKMQQTAIFKDFWASSDIEIVGDDKLQKGIRFNLYHLFNSAGRDGHTNFAAKGLTGEGYEGHYFWDTEMYLLPFFIYTQPEIAKSLLTFRANILPQAQKRAAELEFAGALFAWRTINGEETSAYYPAGTAQLHINADIAYAFELYDNVTGDADFIAKNRKVIYEIARFWMSYGFMSARGFEIHEVTGPDEYTALVNNNFYTNKMVQNTFYYAAKLAVRFDENLDEALKWSTAANKMYFGYDEKRQLTQQDDSFLDKEPWEFDKTPTENYPLLLHYHPMKIYKHQVLKQADTILAHMLFSESKEQIARDYDFYEPLTTHDSSLSRAVYGVVASKIDRNEQAYDFFKAAATMDLDDRQGNASHGIHAANMGGSWLGLIYGFAGLQLENGQIKTSNHLPKAIKSLRFNLLIRGKMTEIFIKND</sequence>
<evidence type="ECO:0000259" key="7">
    <source>
        <dbReference type="Pfam" id="PF03636"/>
    </source>
</evidence>
<evidence type="ECO:0000313" key="9">
    <source>
        <dbReference type="Proteomes" id="UP000480303"/>
    </source>
</evidence>
<dbReference type="Gene3D" id="2.70.98.40">
    <property type="entry name" value="Glycoside hydrolase, family 65, N-terminal domain"/>
    <property type="match status" value="1"/>
</dbReference>
<dbReference type="Pfam" id="PF03632">
    <property type="entry name" value="Glyco_hydro_65m"/>
    <property type="match status" value="1"/>
</dbReference>
<evidence type="ECO:0000313" key="8">
    <source>
        <dbReference type="EMBL" id="GFH41554.1"/>
    </source>
</evidence>
<gene>
    <name evidence="8" type="ORF">Hs30E_01050</name>
</gene>
<dbReference type="Proteomes" id="UP000480303">
    <property type="component" value="Unassembled WGS sequence"/>
</dbReference>
<organism evidence="8 9">
    <name type="scientific">Pseudolactococcus hodotermopsidis</name>
    <dbReference type="NCBI Taxonomy" id="2709157"/>
    <lineage>
        <taxon>Bacteria</taxon>
        <taxon>Bacillati</taxon>
        <taxon>Bacillota</taxon>
        <taxon>Bacilli</taxon>
        <taxon>Lactobacillales</taxon>
        <taxon>Streptococcaceae</taxon>
        <taxon>Pseudolactococcus</taxon>
    </lineage>
</organism>
<evidence type="ECO:0000256" key="3">
    <source>
        <dbReference type="ARBA" id="ARBA00022679"/>
    </source>
</evidence>
<dbReference type="Gene3D" id="2.60.420.10">
    <property type="entry name" value="Maltose phosphorylase, domain 3"/>
    <property type="match status" value="1"/>
</dbReference>
<dbReference type="InterPro" id="IPR012341">
    <property type="entry name" value="6hp_glycosidase-like_sf"/>
</dbReference>
<feature type="active site" description="Proton donor" evidence="4">
    <location>
        <position position="428"/>
    </location>
</feature>
<proteinExistence type="inferred from homology"/>
<keyword evidence="2" id="KW-0328">Glycosyltransferase</keyword>
<dbReference type="InterPro" id="IPR011013">
    <property type="entry name" value="Gal_mutarotase_sf_dom"/>
</dbReference>
<dbReference type="RefSeq" id="WP_172207146.1">
    <property type="nucleotide sequence ID" value="NZ_BLLI01000002.1"/>
</dbReference>
<dbReference type="AlphaFoldDB" id="A0A6A0BB16"/>
<comment type="similarity">
    <text evidence="1">Belongs to the glycosyl hydrolase 65 family.</text>
</comment>
<dbReference type="InterPro" id="IPR008928">
    <property type="entry name" value="6-hairpin_glycosidase_sf"/>
</dbReference>